<gene>
    <name evidence="1" type="ORF">SELMODRAFT_405303</name>
</gene>
<dbReference type="Gramene" id="EFJ35309">
    <property type="protein sequence ID" value="EFJ35309"/>
    <property type="gene ID" value="SELMODRAFT_405303"/>
</dbReference>
<evidence type="ECO:0000313" key="1">
    <source>
        <dbReference type="EMBL" id="EFJ35309.1"/>
    </source>
</evidence>
<dbReference type="Proteomes" id="UP000001514">
    <property type="component" value="Unassembled WGS sequence"/>
</dbReference>
<protein>
    <submittedName>
        <fullName evidence="1">Uncharacterized protein</fullName>
    </submittedName>
</protein>
<proteinExistence type="predicted"/>
<name>D8QWX5_SELML</name>
<dbReference type="KEGG" id="smo:SELMODRAFT_405303"/>
<keyword evidence="2" id="KW-1185">Reference proteome</keyword>
<dbReference type="InParanoid" id="D8QWX5"/>
<accession>D8QWX5</accession>
<dbReference type="EMBL" id="GL377568">
    <property type="protein sequence ID" value="EFJ35309.1"/>
    <property type="molecule type" value="Genomic_DNA"/>
</dbReference>
<sequence length="191" mass="22422">MNGNWHSHTTDESHSTFFQISLGTEMLPLRANVMKAFVLSAYWRVLLPWRRRTWPWPLMERFGIYIMCSWMGREYILSMQIPRVLVKTLASCYCSLRDQTHVFWGACYHREVIDVQGRRCPWNFAGTFFLHESGFCLNGRKATDGPWKKVDILVPMPINERLSVRGNMVVFSCARGTKSRFKQMQMRTGET</sequence>
<evidence type="ECO:0000313" key="2">
    <source>
        <dbReference type="Proteomes" id="UP000001514"/>
    </source>
</evidence>
<organism evidence="2">
    <name type="scientific">Selaginella moellendorffii</name>
    <name type="common">Spikemoss</name>
    <dbReference type="NCBI Taxonomy" id="88036"/>
    <lineage>
        <taxon>Eukaryota</taxon>
        <taxon>Viridiplantae</taxon>
        <taxon>Streptophyta</taxon>
        <taxon>Embryophyta</taxon>
        <taxon>Tracheophyta</taxon>
        <taxon>Lycopodiopsida</taxon>
        <taxon>Selaginellales</taxon>
        <taxon>Selaginellaceae</taxon>
        <taxon>Selaginella</taxon>
    </lineage>
</organism>
<dbReference type="AlphaFoldDB" id="D8QWX5"/>
<dbReference type="HOGENOM" id="CLU_1423719_0_0_1"/>
<reference evidence="1 2" key="1">
    <citation type="journal article" date="2011" name="Science">
        <title>The Selaginella genome identifies genetic changes associated with the evolution of vascular plants.</title>
        <authorList>
            <person name="Banks J.A."/>
            <person name="Nishiyama T."/>
            <person name="Hasebe M."/>
            <person name="Bowman J.L."/>
            <person name="Gribskov M."/>
            <person name="dePamphilis C."/>
            <person name="Albert V.A."/>
            <person name="Aono N."/>
            <person name="Aoyama T."/>
            <person name="Ambrose B.A."/>
            <person name="Ashton N.W."/>
            <person name="Axtell M.J."/>
            <person name="Barker E."/>
            <person name="Barker M.S."/>
            <person name="Bennetzen J.L."/>
            <person name="Bonawitz N.D."/>
            <person name="Chapple C."/>
            <person name="Cheng C."/>
            <person name="Correa L.G."/>
            <person name="Dacre M."/>
            <person name="DeBarry J."/>
            <person name="Dreyer I."/>
            <person name="Elias M."/>
            <person name="Engstrom E.M."/>
            <person name="Estelle M."/>
            <person name="Feng L."/>
            <person name="Finet C."/>
            <person name="Floyd S.K."/>
            <person name="Frommer W.B."/>
            <person name="Fujita T."/>
            <person name="Gramzow L."/>
            <person name="Gutensohn M."/>
            <person name="Harholt J."/>
            <person name="Hattori M."/>
            <person name="Heyl A."/>
            <person name="Hirai T."/>
            <person name="Hiwatashi Y."/>
            <person name="Ishikawa M."/>
            <person name="Iwata M."/>
            <person name="Karol K.G."/>
            <person name="Koehler B."/>
            <person name="Kolukisaoglu U."/>
            <person name="Kubo M."/>
            <person name="Kurata T."/>
            <person name="Lalonde S."/>
            <person name="Li K."/>
            <person name="Li Y."/>
            <person name="Litt A."/>
            <person name="Lyons E."/>
            <person name="Manning G."/>
            <person name="Maruyama T."/>
            <person name="Michael T.P."/>
            <person name="Mikami K."/>
            <person name="Miyazaki S."/>
            <person name="Morinaga S."/>
            <person name="Murata T."/>
            <person name="Mueller-Roeber B."/>
            <person name="Nelson D.R."/>
            <person name="Obara M."/>
            <person name="Oguri Y."/>
            <person name="Olmstead R.G."/>
            <person name="Onodera N."/>
            <person name="Petersen B.L."/>
            <person name="Pils B."/>
            <person name="Prigge M."/>
            <person name="Rensing S.A."/>
            <person name="Riano-Pachon D.M."/>
            <person name="Roberts A.W."/>
            <person name="Sato Y."/>
            <person name="Scheller H.V."/>
            <person name="Schulz B."/>
            <person name="Schulz C."/>
            <person name="Shakirov E.V."/>
            <person name="Shibagaki N."/>
            <person name="Shinohara N."/>
            <person name="Shippen D.E."/>
            <person name="Soerensen I."/>
            <person name="Sotooka R."/>
            <person name="Sugimoto N."/>
            <person name="Sugita M."/>
            <person name="Sumikawa N."/>
            <person name="Tanurdzic M."/>
            <person name="Theissen G."/>
            <person name="Ulvskov P."/>
            <person name="Wakazuki S."/>
            <person name="Weng J.K."/>
            <person name="Willats W.W."/>
            <person name="Wipf D."/>
            <person name="Wolf P.G."/>
            <person name="Yang L."/>
            <person name="Zimmer A.D."/>
            <person name="Zhu Q."/>
            <person name="Mitros T."/>
            <person name="Hellsten U."/>
            <person name="Loque D."/>
            <person name="Otillar R."/>
            <person name="Salamov A."/>
            <person name="Schmutz J."/>
            <person name="Shapiro H."/>
            <person name="Lindquist E."/>
            <person name="Lucas S."/>
            <person name="Rokhsar D."/>
            <person name="Grigoriev I.V."/>
        </authorList>
    </citation>
    <scope>NUCLEOTIDE SEQUENCE [LARGE SCALE GENOMIC DNA]</scope>
</reference>